<keyword evidence="1" id="KW-0472">Membrane</keyword>
<evidence type="ECO:0000313" key="3">
    <source>
        <dbReference type="Proteomes" id="UP000305888"/>
    </source>
</evidence>
<proteinExistence type="predicted"/>
<dbReference type="Proteomes" id="UP000305888">
    <property type="component" value="Plasmid pD4M1A"/>
</dbReference>
<dbReference type="RefSeq" id="WP_138578056.1">
    <property type="nucleotide sequence ID" value="NZ_CP040819.1"/>
</dbReference>
<keyword evidence="1" id="KW-0812">Transmembrane</keyword>
<organism evidence="2 3">
    <name type="scientific">Paroceanicella profunda</name>
    <dbReference type="NCBI Taxonomy" id="2579971"/>
    <lineage>
        <taxon>Bacteria</taxon>
        <taxon>Pseudomonadati</taxon>
        <taxon>Pseudomonadota</taxon>
        <taxon>Alphaproteobacteria</taxon>
        <taxon>Rhodobacterales</taxon>
        <taxon>Paracoccaceae</taxon>
        <taxon>Paroceanicella</taxon>
    </lineage>
</organism>
<evidence type="ECO:0000256" key="1">
    <source>
        <dbReference type="SAM" id="Phobius"/>
    </source>
</evidence>
<geneLocation type="plasmid" evidence="3">
    <name>pd4m1a</name>
</geneLocation>
<name>A0A5B8G2P6_9RHOB</name>
<gene>
    <name evidence="2" type="ORF">FDP22_20215</name>
</gene>
<dbReference type="KEGG" id="ppru:FDP22_20215"/>
<protein>
    <submittedName>
        <fullName evidence="2">Uncharacterized protein</fullName>
    </submittedName>
</protein>
<reference evidence="2 3" key="1">
    <citation type="submission" date="2019-06" db="EMBL/GenBank/DDBJ databases">
        <title>Genome sequence of Rhodobacteraceae bacterium D4M1.</title>
        <authorList>
            <person name="Cao J."/>
        </authorList>
    </citation>
    <scope>NUCLEOTIDE SEQUENCE [LARGE SCALE GENOMIC DNA]</scope>
    <source>
        <strain evidence="2 3">D4M1</strain>
        <plasmid evidence="3">pd4m1a</plasmid>
    </source>
</reference>
<dbReference type="AlphaFoldDB" id="A0A5B8G2P6"/>
<dbReference type="OrthoDB" id="7870250at2"/>
<keyword evidence="1" id="KW-1133">Transmembrane helix</keyword>
<keyword evidence="2" id="KW-0614">Plasmid</keyword>
<accession>A0A5B8G2P6</accession>
<feature type="transmembrane region" description="Helical" evidence="1">
    <location>
        <begin position="6"/>
        <end position="29"/>
    </location>
</feature>
<sequence length="111" mass="12270">MDATRLTLVIAIVLVLAVAVGWVCCWLFLRLNRPSGLPHPQEPAEETVRRALDARDAAMLELGEMRRDLARQMAAKDSELEATMSGLGNARREAMEWRRAYEDLSGSTSGG</sequence>
<dbReference type="EMBL" id="CP040819">
    <property type="protein sequence ID" value="QDL94180.1"/>
    <property type="molecule type" value="Genomic_DNA"/>
</dbReference>
<keyword evidence="3" id="KW-1185">Reference proteome</keyword>
<evidence type="ECO:0000313" key="2">
    <source>
        <dbReference type="EMBL" id="QDL94180.1"/>
    </source>
</evidence>